<keyword evidence="1" id="KW-0547">Nucleotide-binding</keyword>
<dbReference type="InterPro" id="IPR003959">
    <property type="entry name" value="ATPase_AAA_core"/>
</dbReference>
<dbReference type="GeneID" id="25918414"/>
<reference evidence="4 5" key="1">
    <citation type="submission" date="2011-02" db="EMBL/GenBank/DDBJ databases">
        <title>The Genome Sequence of Sphaeroforma arctica JP610.</title>
        <authorList>
            <consortium name="The Broad Institute Genome Sequencing Platform"/>
            <person name="Russ C."/>
            <person name="Cuomo C."/>
            <person name="Young S.K."/>
            <person name="Zeng Q."/>
            <person name="Gargeya S."/>
            <person name="Alvarado L."/>
            <person name="Berlin A."/>
            <person name="Chapman S.B."/>
            <person name="Chen Z."/>
            <person name="Freedman E."/>
            <person name="Gellesch M."/>
            <person name="Goldberg J."/>
            <person name="Griggs A."/>
            <person name="Gujja S."/>
            <person name="Heilman E."/>
            <person name="Heiman D."/>
            <person name="Howarth C."/>
            <person name="Mehta T."/>
            <person name="Neiman D."/>
            <person name="Pearson M."/>
            <person name="Roberts A."/>
            <person name="Saif S."/>
            <person name="Shea T."/>
            <person name="Shenoy N."/>
            <person name="Sisk P."/>
            <person name="Stolte C."/>
            <person name="Sykes S."/>
            <person name="White J."/>
            <person name="Yandava C."/>
            <person name="Burger G."/>
            <person name="Gray M.W."/>
            <person name="Holland P.W.H."/>
            <person name="King N."/>
            <person name="Lang F.B.F."/>
            <person name="Roger A.J."/>
            <person name="Ruiz-Trillo I."/>
            <person name="Haas B."/>
            <person name="Nusbaum C."/>
            <person name="Birren B."/>
        </authorList>
    </citation>
    <scope>NUCLEOTIDE SEQUENCE [LARGE SCALE GENOMIC DNA]</scope>
    <source>
        <strain evidence="4 5">JP610</strain>
    </source>
</reference>
<evidence type="ECO:0000313" key="5">
    <source>
        <dbReference type="Proteomes" id="UP000054560"/>
    </source>
</evidence>
<keyword evidence="5" id="KW-1185">Reference proteome</keyword>
<feature type="non-terminal residue" evidence="4">
    <location>
        <position position="86"/>
    </location>
</feature>
<dbReference type="eggNOG" id="KOG0730">
    <property type="taxonomic scope" value="Eukaryota"/>
</dbReference>
<dbReference type="RefSeq" id="XP_014143479.1">
    <property type="nucleotide sequence ID" value="XM_014288004.1"/>
</dbReference>
<dbReference type="STRING" id="667725.A0A0L0EYQ3"/>
<evidence type="ECO:0000256" key="2">
    <source>
        <dbReference type="ARBA" id="ARBA00022840"/>
    </source>
</evidence>
<organism evidence="4 5">
    <name type="scientific">Sphaeroforma arctica JP610</name>
    <dbReference type="NCBI Taxonomy" id="667725"/>
    <lineage>
        <taxon>Eukaryota</taxon>
        <taxon>Ichthyosporea</taxon>
        <taxon>Ichthyophonida</taxon>
        <taxon>Sphaeroforma</taxon>
    </lineage>
</organism>
<protein>
    <recommendedName>
        <fullName evidence="3">ATPase AAA-type core domain-containing protein</fullName>
    </recommendedName>
</protein>
<dbReference type="GO" id="GO:0005524">
    <property type="term" value="F:ATP binding"/>
    <property type="evidence" value="ECO:0007669"/>
    <property type="project" value="UniProtKB-KW"/>
</dbReference>
<dbReference type="InterPro" id="IPR027417">
    <property type="entry name" value="P-loop_NTPase"/>
</dbReference>
<dbReference type="AlphaFoldDB" id="A0A0L0EYQ3"/>
<dbReference type="PANTHER" id="PTHR23077:SF27">
    <property type="entry name" value="ATPASE FAMILY GENE 2 PROTEIN HOMOLOG A"/>
    <property type="match status" value="1"/>
</dbReference>
<dbReference type="OrthoDB" id="8922324at2759"/>
<dbReference type="PANTHER" id="PTHR23077">
    <property type="entry name" value="AAA-FAMILY ATPASE"/>
    <property type="match status" value="1"/>
</dbReference>
<dbReference type="SUPFAM" id="SSF52540">
    <property type="entry name" value="P-loop containing nucleoside triphosphate hydrolases"/>
    <property type="match status" value="1"/>
</dbReference>
<dbReference type="GO" id="GO:0005737">
    <property type="term" value="C:cytoplasm"/>
    <property type="evidence" value="ECO:0007669"/>
    <property type="project" value="TreeGrafter"/>
</dbReference>
<gene>
    <name evidence="4" type="ORF">SARC_17910</name>
</gene>
<dbReference type="GO" id="GO:0016887">
    <property type="term" value="F:ATP hydrolysis activity"/>
    <property type="evidence" value="ECO:0007669"/>
    <property type="project" value="InterPro"/>
</dbReference>
<accession>A0A0L0EYQ3</accession>
<evidence type="ECO:0000313" key="4">
    <source>
        <dbReference type="EMBL" id="KNC69577.1"/>
    </source>
</evidence>
<proteinExistence type="predicted"/>
<dbReference type="InterPro" id="IPR050168">
    <property type="entry name" value="AAA_ATPase_domain"/>
</dbReference>
<dbReference type="Pfam" id="PF00004">
    <property type="entry name" value="AAA"/>
    <property type="match status" value="1"/>
</dbReference>
<evidence type="ECO:0000259" key="3">
    <source>
        <dbReference type="Pfam" id="PF00004"/>
    </source>
</evidence>
<name>A0A0L0EYQ3_9EUKA</name>
<evidence type="ECO:0000256" key="1">
    <source>
        <dbReference type="ARBA" id="ARBA00022741"/>
    </source>
</evidence>
<feature type="non-terminal residue" evidence="4">
    <location>
        <position position="1"/>
    </location>
</feature>
<sequence length="86" mass="9517">VRPSALREVAVEVPRVLWTDIGGQEDVKQRLREAVSWPLLHPEAFVRMNIRPPKGVLLYGPPGTSKTMMAKALATESGLNFIPVKV</sequence>
<dbReference type="Proteomes" id="UP000054560">
    <property type="component" value="Unassembled WGS sequence"/>
</dbReference>
<feature type="domain" description="ATPase AAA-type core" evidence="3">
    <location>
        <begin position="56"/>
        <end position="85"/>
    </location>
</feature>
<dbReference type="EMBL" id="KQ254299">
    <property type="protein sequence ID" value="KNC69577.1"/>
    <property type="molecule type" value="Genomic_DNA"/>
</dbReference>
<dbReference type="Gene3D" id="3.40.50.300">
    <property type="entry name" value="P-loop containing nucleotide triphosphate hydrolases"/>
    <property type="match status" value="1"/>
</dbReference>
<keyword evidence="2" id="KW-0067">ATP-binding</keyword>